<accession>A0A812HNQ2</accession>
<evidence type="ECO:0000256" key="1">
    <source>
        <dbReference type="SAM" id="SignalP"/>
    </source>
</evidence>
<protein>
    <recommendedName>
        <fullName evidence="4">Saposin B-type domain-containing protein</fullName>
    </recommendedName>
</protein>
<evidence type="ECO:0008006" key="4">
    <source>
        <dbReference type="Google" id="ProtNLM"/>
    </source>
</evidence>
<dbReference type="AlphaFoldDB" id="A0A812HNQ2"/>
<evidence type="ECO:0000313" key="3">
    <source>
        <dbReference type="Proteomes" id="UP000604046"/>
    </source>
</evidence>
<feature type="chain" id="PRO_5032320613" description="Saposin B-type domain-containing protein" evidence="1">
    <location>
        <begin position="19"/>
        <end position="265"/>
    </location>
</feature>
<sequence length="265" mass="28421">MPPRLLSRALALLALASAQNDSNGSDFENAEFNYTNRSQVSLSACPPRSTESDEALAATGLTGPELWGNGLDPGPSSFEDRSAAYAEWRTSVAPERQRFARLGPSGPPTFAGRRLAVSLARGLGCNVCQQLLNVLWDRLHRPSATNMGEFLDRGCPALVKDHLLKEGWAPNSGSSCAGARTLAADGEPWCLIQDPLSSIAEHPHLAENYDPGADSLILACENTIAKNRGRVITYLTAFRDGAPARARNEYLMRAACVEAACCSSF</sequence>
<gene>
    <name evidence="2" type="ORF">SNAT2548_LOCUS1795</name>
</gene>
<keyword evidence="1" id="KW-0732">Signal</keyword>
<reference evidence="2" key="1">
    <citation type="submission" date="2021-02" db="EMBL/GenBank/DDBJ databases">
        <authorList>
            <person name="Dougan E. K."/>
            <person name="Rhodes N."/>
            <person name="Thang M."/>
            <person name="Chan C."/>
        </authorList>
    </citation>
    <scope>NUCLEOTIDE SEQUENCE</scope>
</reference>
<feature type="signal peptide" evidence="1">
    <location>
        <begin position="1"/>
        <end position="18"/>
    </location>
</feature>
<dbReference type="OrthoDB" id="412637at2759"/>
<dbReference type="EMBL" id="CAJNDS010000102">
    <property type="protein sequence ID" value="CAE6956924.1"/>
    <property type="molecule type" value="Genomic_DNA"/>
</dbReference>
<evidence type="ECO:0000313" key="2">
    <source>
        <dbReference type="EMBL" id="CAE6956924.1"/>
    </source>
</evidence>
<proteinExistence type="predicted"/>
<comment type="caution">
    <text evidence="2">The sequence shown here is derived from an EMBL/GenBank/DDBJ whole genome shotgun (WGS) entry which is preliminary data.</text>
</comment>
<keyword evidence="3" id="KW-1185">Reference proteome</keyword>
<dbReference type="Proteomes" id="UP000604046">
    <property type="component" value="Unassembled WGS sequence"/>
</dbReference>
<name>A0A812HNQ2_9DINO</name>
<organism evidence="2 3">
    <name type="scientific">Symbiodinium natans</name>
    <dbReference type="NCBI Taxonomy" id="878477"/>
    <lineage>
        <taxon>Eukaryota</taxon>
        <taxon>Sar</taxon>
        <taxon>Alveolata</taxon>
        <taxon>Dinophyceae</taxon>
        <taxon>Suessiales</taxon>
        <taxon>Symbiodiniaceae</taxon>
        <taxon>Symbiodinium</taxon>
    </lineage>
</organism>